<protein>
    <submittedName>
        <fullName evidence="1">Uncharacterized protein</fullName>
    </submittedName>
</protein>
<proteinExistence type="predicted"/>
<accession>A0A382F8W6</accession>
<reference evidence="1" key="1">
    <citation type="submission" date="2018-05" db="EMBL/GenBank/DDBJ databases">
        <authorList>
            <person name="Lanie J.A."/>
            <person name="Ng W.-L."/>
            <person name="Kazmierczak K.M."/>
            <person name="Andrzejewski T.M."/>
            <person name="Davidsen T.M."/>
            <person name="Wayne K.J."/>
            <person name="Tettelin H."/>
            <person name="Glass J.I."/>
            <person name="Rusch D."/>
            <person name="Podicherti R."/>
            <person name="Tsui H.-C.T."/>
            <person name="Winkler M.E."/>
        </authorList>
    </citation>
    <scope>NUCLEOTIDE SEQUENCE</scope>
</reference>
<dbReference type="EMBL" id="UINC01048620">
    <property type="protein sequence ID" value="SVB59370.1"/>
    <property type="molecule type" value="Genomic_DNA"/>
</dbReference>
<sequence>VGAQGLEPWTRWRLRTGWPARGGRCRSRTGGEPTWAYVVWAGDDERYVRNASAVATKAAAL</sequence>
<name>A0A382F8W6_9ZZZZ</name>
<gene>
    <name evidence="1" type="ORF">METZ01_LOCUS212224</name>
</gene>
<evidence type="ECO:0000313" key="1">
    <source>
        <dbReference type="EMBL" id="SVB59370.1"/>
    </source>
</evidence>
<organism evidence="1">
    <name type="scientific">marine metagenome</name>
    <dbReference type="NCBI Taxonomy" id="408172"/>
    <lineage>
        <taxon>unclassified sequences</taxon>
        <taxon>metagenomes</taxon>
        <taxon>ecological metagenomes</taxon>
    </lineage>
</organism>
<dbReference type="AlphaFoldDB" id="A0A382F8W6"/>
<feature type="non-terminal residue" evidence="1">
    <location>
        <position position="1"/>
    </location>
</feature>